<dbReference type="GO" id="GO:0016757">
    <property type="term" value="F:glycosyltransferase activity"/>
    <property type="evidence" value="ECO:0007669"/>
    <property type="project" value="UniProtKB-KW"/>
</dbReference>
<feature type="compositionally biased region" description="Basic and acidic residues" evidence="1">
    <location>
        <begin position="1"/>
        <end position="39"/>
    </location>
</feature>
<evidence type="ECO:0000259" key="3">
    <source>
        <dbReference type="Pfam" id="PF13231"/>
    </source>
</evidence>
<feature type="transmembrane region" description="Helical" evidence="2">
    <location>
        <begin position="60"/>
        <end position="81"/>
    </location>
</feature>
<feature type="transmembrane region" description="Helical" evidence="2">
    <location>
        <begin position="377"/>
        <end position="403"/>
    </location>
</feature>
<sequence>MTDIESSRREHALGSRDAVDEARGDAPAREAPRDPKGPGESRAVGARDWLAGARWTRVDVLTAALVGVLVMVVAYVFRSIVVPTDPWHYVRSALEFPSDDWVPLGYTRYGIILANIPPARLFGNAQASYYFWPLLSAGLLSGAVYLLGRRWWGRLAGLVAVVLVVSNAVVFYNLSRGYPDIMSMALFTLAIVVALLARDRESWDRWTALLVVAVGFLLGWGFETRETSMLAWPLIAVILWRRGRLVRTAIFLLLPLALWAAIDVGISAVAYGDPLLKLHVLSGTDISATKTATGELANGNLVNQPRLSYFTFIPKMAWGMEGGSAMVVIGIVAALGIFVRNAGVRLMAWWFLGVYLLTVLAAGGLDPAHPRGRLDIARYWIPFVPAESLVVAGMAALAVAWVVRRLASSRVPRGVVQVLPALVAVAVLAVPVTEVARYATVGEPSTAFAVNGGDALEELRDHLDAQDFSTTTVWTDWETVRILPAYQREFFGGDKVWNGRGKSITGKRAKPVSGDYVLLFQPGSRTCGFCLTALTPWTIRHPSGPPSTWEPVFESSARNLTLYRVR</sequence>
<reference evidence="5" key="1">
    <citation type="submission" date="2016-10" db="EMBL/GenBank/DDBJ databases">
        <authorList>
            <person name="Varghese N."/>
            <person name="Submissions S."/>
        </authorList>
    </citation>
    <scope>NUCLEOTIDE SEQUENCE [LARGE SCALE GENOMIC DNA]</scope>
    <source>
        <strain evidence="5">DSM 22329</strain>
    </source>
</reference>
<keyword evidence="4" id="KW-0328">Glycosyltransferase</keyword>
<feature type="transmembrane region" description="Helical" evidence="2">
    <location>
        <begin position="181"/>
        <end position="197"/>
    </location>
</feature>
<dbReference type="Proteomes" id="UP000199077">
    <property type="component" value="Chromosome I"/>
</dbReference>
<dbReference type="EMBL" id="LT629711">
    <property type="protein sequence ID" value="SDP28992.1"/>
    <property type="molecule type" value="Genomic_DNA"/>
</dbReference>
<feature type="region of interest" description="Disordered" evidence="1">
    <location>
        <begin position="1"/>
        <end position="43"/>
    </location>
</feature>
<proteinExistence type="predicted"/>
<gene>
    <name evidence="4" type="ORF">SAMN04489867_1966</name>
</gene>
<evidence type="ECO:0000256" key="2">
    <source>
        <dbReference type="SAM" id="Phobius"/>
    </source>
</evidence>
<dbReference type="Pfam" id="PF13231">
    <property type="entry name" value="PMT_2"/>
    <property type="match status" value="1"/>
</dbReference>
<feature type="transmembrane region" description="Helical" evidence="2">
    <location>
        <begin position="250"/>
        <end position="271"/>
    </location>
</feature>
<keyword evidence="2" id="KW-0812">Transmembrane</keyword>
<accession>A0A1H0RHF2</accession>
<feature type="domain" description="Glycosyltransferase RgtA/B/C/D-like" evidence="3">
    <location>
        <begin position="120"/>
        <end position="260"/>
    </location>
</feature>
<keyword evidence="5" id="KW-1185">Reference proteome</keyword>
<evidence type="ECO:0000313" key="4">
    <source>
        <dbReference type="EMBL" id="SDP28992.1"/>
    </source>
</evidence>
<feature type="transmembrane region" description="Helical" evidence="2">
    <location>
        <begin position="415"/>
        <end position="432"/>
    </location>
</feature>
<organism evidence="4 5">
    <name type="scientific">Pedococcus dokdonensis</name>
    <dbReference type="NCBI Taxonomy" id="443156"/>
    <lineage>
        <taxon>Bacteria</taxon>
        <taxon>Bacillati</taxon>
        <taxon>Actinomycetota</taxon>
        <taxon>Actinomycetes</taxon>
        <taxon>Micrococcales</taxon>
        <taxon>Intrasporangiaceae</taxon>
        <taxon>Pedococcus</taxon>
    </lineage>
</organism>
<keyword evidence="4" id="KW-0808">Transferase</keyword>
<dbReference type="RefSeq" id="WP_091784663.1">
    <property type="nucleotide sequence ID" value="NZ_LT629711.1"/>
</dbReference>
<protein>
    <submittedName>
        <fullName evidence="4">Dolichyl-phosphate-mannose-protein mannosyltransferase</fullName>
    </submittedName>
</protein>
<keyword evidence="2" id="KW-0472">Membrane</keyword>
<feature type="transmembrane region" description="Helical" evidence="2">
    <location>
        <begin position="155"/>
        <end position="175"/>
    </location>
</feature>
<evidence type="ECO:0000313" key="5">
    <source>
        <dbReference type="Proteomes" id="UP000199077"/>
    </source>
</evidence>
<dbReference type="STRING" id="443156.SAMN04489867_1966"/>
<feature type="transmembrane region" description="Helical" evidence="2">
    <location>
        <begin position="129"/>
        <end position="148"/>
    </location>
</feature>
<feature type="transmembrane region" description="Helical" evidence="2">
    <location>
        <begin position="316"/>
        <end position="339"/>
    </location>
</feature>
<evidence type="ECO:0000256" key="1">
    <source>
        <dbReference type="SAM" id="MobiDB-lite"/>
    </source>
</evidence>
<dbReference type="AlphaFoldDB" id="A0A1H0RHF2"/>
<feature type="transmembrane region" description="Helical" evidence="2">
    <location>
        <begin position="346"/>
        <end position="365"/>
    </location>
</feature>
<keyword evidence="2" id="KW-1133">Transmembrane helix</keyword>
<name>A0A1H0RHF2_9MICO</name>
<dbReference type="InterPro" id="IPR038731">
    <property type="entry name" value="RgtA/B/C-like"/>
</dbReference>
<dbReference type="OrthoDB" id="3459112at2"/>